<dbReference type="InterPro" id="IPR000073">
    <property type="entry name" value="AB_hydrolase_1"/>
</dbReference>
<dbReference type="InterPro" id="IPR029058">
    <property type="entry name" value="AB_hydrolase_fold"/>
</dbReference>
<dbReference type="PRINTS" id="PR00412">
    <property type="entry name" value="EPOXHYDRLASE"/>
</dbReference>
<dbReference type="SUPFAM" id="SSF53474">
    <property type="entry name" value="alpha/beta-Hydrolases"/>
    <property type="match status" value="1"/>
</dbReference>
<feature type="domain" description="AB hydrolase-1" evidence="2">
    <location>
        <begin position="35"/>
        <end position="288"/>
    </location>
</feature>
<dbReference type="Gene3D" id="3.40.50.1820">
    <property type="entry name" value="alpha/beta hydrolase"/>
    <property type="match status" value="1"/>
</dbReference>
<dbReference type="GO" id="GO:0016787">
    <property type="term" value="F:hydrolase activity"/>
    <property type="evidence" value="ECO:0007669"/>
    <property type="project" value="UniProtKB-KW"/>
</dbReference>
<keyword evidence="1 3" id="KW-0378">Hydrolase</keyword>
<dbReference type="Pfam" id="PF00561">
    <property type="entry name" value="Abhydrolase_1"/>
    <property type="match status" value="1"/>
</dbReference>
<gene>
    <name evidence="3" type="ORF">ABEG17_10140</name>
</gene>
<evidence type="ECO:0000313" key="3">
    <source>
        <dbReference type="EMBL" id="XBO41953.1"/>
    </source>
</evidence>
<organism evidence="3">
    <name type="scientific">Pedococcus sp. KACC 23699</name>
    <dbReference type="NCBI Taxonomy" id="3149228"/>
    <lineage>
        <taxon>Bacteria</taxon>
        <taxon>Bacillati</taxon>
        <taxon>Actinomycetota</taxon>
        <taxon>Actinomycetes</taxon>
        <taxon>Micrococcales</taxon>
        <taxon>Intrasporangiaceae</taxon>
        <taxon>Pedococcus</taxon>
    </lineage>
</organism>
<name>A0AAU7JNH3_9MICO</name>
<dbReference type="InterPro" id="IPR000639">
    <property type="entry name" value="Epox_hydrolase-like"/>
</dbReference>
<proteinExistence type="predicted"/>
<dbReference type="AlphaFoldDB" id="A0AAU7JNH3"/>
<dbReference type="PANTHER" id="PTHR43329">
    <property type="entry name" value="EPOXIDE HYDROLASE"/>
    <property type="match status" value="1"/>
</dbReference>
<evidence type="ECO:0000259" key="2">
    <source>
        <dbReference type="Pfam" id="PF00561"/>
    </source>
</evidence>
<sequence>MTLDASMALIDGPWEHRFVAANGARFHVAEQGEGPVVLLLHGFPQFWWAWRHQMQALADAGYRACAMDLRGYGASDKPPRGYDTRTSATDVASVLRSLGASRAAVVGHGWGGWIAWSMPVLQPTVTRAVASLSMPHPLVFRKASFSSPRQARANAYLGGLQRPFVPERQMTVNGGYVQRLLREWASPEGIWPSPEEAKVYAEAMALPFVAHSAAEYYRWLVRSQARPDGWRFAATMKKPISVPVLQLHGERDGAVLPSTAGGSRAYCAGPYEHAVVPGAGHFLPEEAPDVVNEHLVRWLDALPG</sequence>
<dbReference type="RefSeq" id="WP_406829352.1">
    <property type="nucleotide sequence ID" value="NZ_CP157483.1"/>
</dbReference>
<protein>
    <submittedName>
        <fullName evidence="3">Alpha/beta hydrolase</fullName>
    </submittedName>
</protein>
<dbReference type="EMBL" id="CP157483">
    <property type="protein sequence ID" value="XBO41953.1"/>
    <property type="molecule type" value="Genomic_DNA"/>
</dbReference>
<reference evidence="3" key="1">
    <citation type="submission" date="2024-05" db="EMBL/GenBank/DDBJ databases">
        <authorList>
            <person name="Kim S."/>
            <person name="Heo J."/>
            <person name="Choi H."/>
            <person name="Choi Y."/>
            <person name="Kwon S.-W."/>
            <person name="Kim Y."/>
        </authorList>
    </citation>
    <scope>NUCLEOTIDE SEQUENCE</scope>
    <source>
        <strain evidence="3">KACC 23699</strain>
    </source>
</reference>
<accession>A0AAU7JNH3</accession>
<evidence type="ECO:0000256" key="1">
    <source>
        <dbReference type="ARBA" id="ARBA00022801"/>
    </source>
</evidence>